<dbReference type="EMBL" id="BLXY01000002">
    <property type="protein sequence ID" value="GFO63897.1"/>
    <property type="molecule type" value="Genomic_DNA"/>
</dbReference>
<feature type="signal peptide" evidence="1">
    <location>
        <begin position="1"/>
        <end position="21"/>
    </location>
</feature>
<proteinExistence type="predicted"/>
<evidence type="ECO:0008006" key="6">
    <source>
        <dbReference type="Google" id="ProtNLM"/>
    </source>
</evidence>
<reference evidence="4" key="1">
    <citation type="submission" date="2020-06" db="EMBL/GenBank/DDBJ databases">
        <title>Draft genomic sequecing of Geomonas sp. Red736.</title>
        <authorList>
            <person name="Itoh H."/>
            <person name="Xu Z.X."/>
            <person name="Ushijima N."/>
            <person name="Masuda Y."/>
            <person name="Shiratori Y."/>
            <person name="Senoo K."/>
        </authorList>
    </citation>
    <scope>NUCLEOTIDE SEQUENCE [LARGE SCALE GENOMIC DNA]</scope>
    <source>
        <strain evidence="4">Red736</strain>
    </source>
</reference>
<evidence type="ECO:0000313" key="3">
    <source>
        <dbReference type="EMBL" id="UPU37572.1"/>
    </source>
</evidence>
<dbReference type="Proteomes" id="UP000568888">
    <property type="component" value="Unassembled WGS sequence"/>
</dbReference>
<dbReference type="PROSITE" id="PS51257">
    <property type="entry name" value="PROKAR_LIPOPROTEIN"/>
    <property type="match status" value="1"/>
</dbReference>
<protein>
    <recommendedName>
        <fullName evidence="6">Lipoprotein</fullName>
    </recommendedName>
</protein>
<evidence type="ECO:0000313" key="4">
    <source>
        <dbReference type="Proteomes" id="UP000568888"/>
    </source>
</evidence>
<accession>A0A6V8MVY7</accession>
<name>A0A6V8MVY7_9BACT</name>
<dbReference type="AlphaFoldDB" id="A0A6V8MVY7"/>
<gene>
    <name evidence="2" type="ORF">GMPD_18160</name>
    <name evidence="3" type="ORF">M1B72_07655</name>
</gene>
<dbReference type="RefSeq" id="WP_183346720.1">
    <property type="nucleotide sequence ID" value="NZ_BLXY01000002.1"/>
</dbReference>
<sequence>MKLKLILIVLTTLLALGGCGASGGDGVNGQVALVSATADGPWITALAKYVSPDKGNVIGTKISFYVQLDDTTYFITERSVDSVTGEVGALFKVPAFNGAKQIIVIAKSDKLEDSELVDVIGRSMSLTPPSAITQSTTAATGTNVDITIPSNSFITITDPFSTAEHTVTITAEVTSTSGSATITPTSTTTTWSGGTLLSPATVVHLTVPAVLTTETATITWTVTDQTSSLVRTGTTVVSLTKPS</sequence>
<evidence type="ECO:0000313" key="2">
    <source>
        <dbReference type="EMBL" id="GFO63897.1"/>
    </source>
</evidence>
<feature type="chain" id="PRO_5028247890" description="Lipoprotein" evidence="1">
    <location>
        <begin position="22"/>
        <end position="243"/>
    </location>
</feature>
<evidence type="ECO:0000256" key="1">
    <source>
        <dbReference type="SAM" id="SignalP"/>
    </source>
</evidence>
<reference evidence="2" key="2">
    <citation type="journal article" date="2021" name="Int. J. Syst. Evol. Microbiol.">
        <title>Geomonas silvestris sp. nov., Geomonas paludis sp. nov. and Geomonas limicola sp. nov., isolated from terrestrial environments, and emended description of the genus Geomonas.</title>
        <authorList>
            <person name="Itoh H."/>
            <person name="Xu Z."/>
            <person name="Masuda Y."/>
            <person name="Ushijima N."/>
            <person name="Hayakawa C."/>
            <person name="Shiratori Y."/>
            <person name="Senoo K."/>
        </authorList>
    </citation>
    <scope>NUCLEOTIDE SEQUENCE</scope>
    <source>
        <strain evidence="2">Red736</strain>
    </source>
</reference>
<organism evidence="2 4">
    <name type="scientific">Geomonas paludis</name>
    <dbReference type="NCBI Taxonomy" id="2740185"/>
    <lineage>
        <taxon>Bacteria</taxon>
        <taxon>Pseudomonadati</taxon>
        <taxon>Thermodesulfobacteriota</taxon>
        <taxon>Desulfuromonadia</taxon>
        <taxon>Geobacterales</taxon>
        <taxon>Geobacteraceae</taxon>
        <taxon>Geomonas</taxon>
    </lineage>
</organism>
<dbReference type="Proteomes" id="UP000831485">
    <property type="component" value="Chromosome"/>
</dbReference>
<keyword evidence="5" id="KW-1185">Reference proteome</keyword>
<dbReference type="EMBL" id="CP096574">
    <property type="protein sequence ID" value="UPU37572.1"/>
    <property type="molecule type" value="Genomic_DNA"/>
</dbReference>
<reference evidence="3" key="3">
    <citation type="submission" date="2022-04" db="EMBL/GenBank/DDBJ databases">
        <authorList>
            <person name="Liu G."/>
        </authorList>
    </citation>
    <scope>NUCLEOTIDE SEQUENCE</scope>
    <source>
        <strain evidence="3">RG22</strain>
    </source>
</reference>
<keyword evidence="1" id="KW-0732">Signal</keyword>
<evidence type="ECO:0000313" key="5">
    <source>
        <dbReference type="Proteomes" id="UP000831485"/>
    </source>
</evidence>